<dbReference type="EMBL" id="CAGS01000201">
    <property type="protein sequence ID" value="CCF83859.1"/>
    <property type="molecule type" value="Genomic_DNA"/>
</dbReference>
<dbReference type="SUPFAM" id="SSF56752">
    <property type="entry name" value="D-aminoacid aminotransferase-like PLP-dependent enzymes"/>
    <property type="match status" value="1"/>
</dbReference>
<dbReference type="Gene3D" id="3.30.470.10">
    <property type="match status" value="1"/>
</dbReference>
<gene>
    <name evidence="4" type="ORF">NITHO_280002</name>
</gene>
<dbReference type="InterPro" id="IPR043131">
    <property type="entry name" value="BCAT-like_N"/>
</dbReference>
<dbReference type="GO" id="GO:0008153">
    <property type="term" value="P:4-aminobenzoate biosynthetic process"/>
    <property type="evidence" value="ECO:0007669"/>
    <property type="project" value="TreeGrafter"/>
</dbReference>
<comment type="similarity">
    <text evidence="2">Belongs to the class-IV pyridoxal-phosphate-dependent aminotransferase family.</text>
</comment>
<reference evidence="4 5" key="1">
    <citation type="journal article" date="2012" name="ISME J.">
        <title>Nitrification expanded: discovery, physiology and genomics of a nitrite-oxidizing bacterium from the phylum Chloroflexi.</title>
        <authorList>
            <person name="Sorokin D.Y."/>
            <person name="Lucker S."/>
            <person name="Vejmelkova D."/>
            <person name="Kostrikina N.A."/>
            <person name="Kleerebezem R."/>
            <person name="Rijpstra W.I."/>
            <person name="Damste J.S."/>
            <person name="Le Paslier D."/>
            <person name="Muyzer G."/>
            <person name="Wagner M."/>
            <person name="van Loosdrecht M.C."/>
            <person name="Daims H."/>
        </authorList>
    </citation>
    <scope>NUCLEOTIDE SEQUENCE [LARGE SCALE GENOMIC DNA]</scope>
    <source>
        <strain evidence="5">none</strain>
    </source>
</reference>
<evidence type="ECO:0000256" key="3">
    <source>
        <dbReference type="ARBA" id="ARBA00022898"/>
    </source>
</evidence>
<organism evidence="4 5">
    <name type="scientific">Nitrolancea hollandica Lb</name>
    <dbReference type="NCBI Taxonomy" id="1129897"/>
    <lineage>
        <taxon>Bacteria</taxon>
        <taxon>Pseudomonadati</taxon>
        <taxon>Thermomicrobiota</taxon>
        <taxon>Thermomicrobia</taxon>
        <taxon>Sphaerobacterales</taxon>
        <taxon>Sphaerobacterineae</taxon>
        <taxon>Sphaerobacteraceae</taxon>
        <taxon>Nitrolancea</taxon>
    </lineage>
</organism>
<dbReference type="FunFam" id="3.20.10.10:FF:000002">
    <property type="entry name" value="D-alanine aminotransferase"/>
    <property type="match status" value="1"/>
</dbReference>
<keyword evidence="4" id="KW-0032">Aminotransferase</keyword>
<keyword evidence="5" id="KW-1185">Reference proteome</keyword>
<dbReference type="InterPro" id="IPR036038">
    <property type="entry name" value="Aminotransferase-like"/>
</dbReference>
<evidence type="ECO:0000313" key="4">
    <source>
        <dbReference type="EMBL" id="CCF83859.1"/>
    </source>
</evidence>
<dbReference type="AlphaFoldDB" id="I4EGP7"/>
<dbReference type="InterPro" id="IPR050571">
    <property type="entry name" value="Class-IV_PLP-Dep_Aminotrnsfr"/>
</dbReference>
<dbReference type="GO" id="GO:0005829">
    <property type="term" value="C:cytosol"/>
    <property type="evidence" value="ECO:0007669"/>
    <property type="project" value="TreeGrafter"/>
</dbReference>
<protein>
    <submittedName>
        <fullName evidence="4">Aminotransferase, class IV</fullName>
        <ecNumber evidence="4">4.1.3.38</ecNumber>
    </submittedName>
</protein>
<evidence type="ECO:0000256" key="2">
    <source>
        <dbReference type="ARBA" id="ARBA00009320"/>
    </source>
</evidence>
<comment type="cofactor">
    <cofactor evidence="1">
        <name>pyridoxal 5'-phosphate</name>
        <dbReference type="ChEBI" id="CHEBI:597326"/>
    </cofactor>
</comment>
<name>I4EGP7_9BACT</name>
<proteinExistence type="inferred from homology"/>
<keyword evidence="4" id="KW-0808">Transferase</keyword>
<dbReference type="Pfam" id="PF01063">
    <property type="entry name" value="Aminotran_4"/>
    <property type="match status" value="1"/>
</dbReference>
<sequence length="293" mass="31075">MVSQERLLWVNGALIPAGQAHIDARDRGFTLGDGLFETVRVHRGHPLGLDRHFARLRRSAAFLGITLSWRDHELRDAIAATLAANASTNAALRLTLGRGVPATRGLLPDPEATPSLVIDVQPFTGYPAELYSRGITAVTSQIPRNERSPLTRHKTLSYLDQVLVRREAAALGVDDALMRNTAGELVCASAANLFLVVGDDLVTPPINAGALPGTTRELILQRLAPGAGIGVVERGIHPAELSAASEAFLTSALLGVAPLTRVDERPVGDGLPGPRTRQLQAALGDWADAAGDE</sequence>
<accession>I4EGP7</accession>
<dbReference type="Proteomes" id="UP000004221">
    <property type="component" value="Unassembled WGS sequence"/>
</dbReference>
<comment type="caution">
    <text evidence="4">The sequence shown here is derived from an EMBL/GenBank/DDBJ whole genome shotgun (WGS) entry which is preliminary data.</text>
</comment>
<dbReference type="InterPro" id="IPR043132">
    <property type="entry name" value="BCAT-like_C"/>
</dbReference>
<keyword evidence="4" id="KW-0456">Lyase</keyword>
<dbReference type="GO" id="GO:0008483">
    <property type="term" value="F:transaminase activity"/>
    <property type="evidence" value="ECO:0007669"/>
    <property type="project" value="UniProtKB-KW"/>
</dbReference>
<dbReference type="PANTHER" id="PTHR42743">
    <property type="entry name" value="AMINO-ACID AMINOTRANSFERASE"/>
    <property type="match status" value="1"/>
</dbReference>
<dbReference type="InterPro" id="IPR001544">
    <property type="entry name" value="Aminotrans_IV"/>
</dbReference>
<keyword evidence="3" id="KW-0663">Pyridoxal phosphate</keyword>
<evidence type="ECO:0000313" key="5">
    <source>
        <dbReference type="Proteomes" id="UP000004221"/>
    </source>
</evidence>
<evidence type="ECO:0000256" key="1">
    <source>
        <dbReference type="ARBA" id="ARBA00001933"/>
    </source>
</evidence>
<dbReference type="PANTHER" id="PTHR42743:SF2">
    <property type="entry name" value="AMINODEOXYCHORISMATE LYASE"/>
    <property type="match status" value="1"/>
</dbReference>
<dbReference type="GO" id="GO:0008696">
    <property type="term" value="F:4-amino-4-deoxychorismate lyase activity"/>
    <property type="evidence" value="ECO:0007669"/>
    <property type="project" value="UniProtKB-EC"/>
</dbReference>
<dbReference type="EC" id="4.1.3.38" evidence="4"/>
<dbReference type="Gene3D" id="3.20.10.10">
    <property type="entry name" value="D-amino Acid Aminotransferase, subunit A, domain 2"/>
    <property type="match status" value="1"/>
</dbReference>